<accession>A0ABN9AIG5</accession>
<comment type="caution">
    <text evidence="2">The sequence shown here is derived from an EMBL/GenBank/DDBJ whole genome shotgun (WGS) entry which is preliminary data.</text>
</comment>
<gene>
    <name evidence="2" type="ORF">SPARVUS_LOCUS769677</name>
</gene>
<organism evidence="2 3">
    <name type="scientific">Staurois parvus</name>
    <dbReference type="NCBI Taxonomy" id="386267"/>
    <lineage>
        <taxon>Eukaryota</taxon>
        <taxon>Metazoa</taxon>
        <taxon>Chordata</taxon>
        <taxon>Craniata</taxon>
        <taxon>Vertebrata</taxon>
        <taxon>Euteleostomi</taxon>
        <taxon>Amphibia</taxon>
        <taxon>Batrachia</taxon>
        <taxon>Anura</taxon>
        <taxon>Neobatrachia</taxon>
        <taxon>Ranoidea</taxon>
        <taxon>Ranidae</taxon>
        <taxon>Staurois</taxon>
    </lineage>
</organism>
<dbReference type="Proteomes" id="UP001162483">
    <property type="component" value="Unassembled WGS sequence"/>
</dbReference>
<proteinExistence type="predicted"/>
<evidence type="ECO:0000313" key="3">
    <source>
        <dbReference type="Proteomes" id="UP001162483"/>
    </source>
</evidence>
<sequence length="65" mass="7494">MLCPVPCLHFYCSYCLETEKRPWHPKSVPFRSKAVLDQLENSDSKSEPLAELSDNDCGEIRHQTL</sequence>
<evidence type="ECO:0000256" key="1">
    <source>
        <dbReference type="SAM" id="MobiDB-lite"/>
    </source>
</evidence>
<keyword evidence="3" id="KW-1185">Reference proteome</keyword>
<feature type="region of interest" description="Disordered" evidence="1">
    <location>
        <begin position="41"/>
        <end position="65"/>
    </location>
</feature>
<protein>
    <submittedName>
        <fullName evidence="2">Uncharacterized protein</fullName>
    </submittedName>
</protein>
<evidence type="ECO:0000313" key="2">
    <source>
        <dbReference type="EMBL" id="CAI9534975.1"/>
    </source>
</evidence>
<feature type="non-terminal residue" evidence="2">
    <location>
        <position position="65"/>
    </location>
</feature>
<dbReference type="EMBL" id="CATNWA010000237">
    <property type="protein sequence ID" value="CAI9534975.1"/>
    <property type="molecule type" value="Genomic_DNA"/>
</dbReference>
<reference evidence="2" key="1">
    <citation type="submission" date="2023-05" db="EMBL/GenBank/DDBJ databases">
        <authorList>
            <person name="Stuckert A."/>
        </authorList>
    </citation>
    <scope>NUCLEOTIDE SEQUENCE</scope>
</reference>
<name>A0ABN9AIG5_9NEOB</name>